<keyword evidence="7 14" id="KW-0812">Transmembrane</keyword>
<evidence type="ECO:0000256" key="5">
    <source>
        <dbReference type="ARBA" id="ARBA00022553"/>
    </source>
</evidence>
<feature type="transmembrane region" description="Helical" evidence="14">
    <location>
        <begin position="308"/>
        <end position="330"/>
    </location>
</feature>
<feature type="domain" description="Histidine kinase" evidence="15">
    <location>
        <begin position="486"/>
        <end position="597"/>
    </location>
</feature>
<dbReference type="Gene3D" id="3.30.450.20">
    <property type="entry name" value="PAS domain"/>
    <property type="match status" value="1"/>
</dbReference>
<dbReference type="PRINTS" id="PR00344">
    <property type="entry name" value="BCTRLSENSOR"/>
</dbReference>
<keyword evidence="8" id="KW-0547">Nucleotide-binding</keyword>
<dbReference type="InterPro" id="IPR050640">
    <property type="entry name" value="Bact_2-comp_sensor_kinase"/>
</dbReference>
<evidence type="ECO:0000256" key="10">
    <source>
        <dbReference type="ARBA" id="ARBA00022840"/>
    </source>
</evidence>
<dbReference type="CDD" id="cd06225">
    <property type="entry name" value="HAMP"/>
    <property type="match status" value="1"/>
</dbReference>
<dbReference type="Proteomes" id="UP001589776">
    <property type="component" value="Unassembled WGS sequence"/>
</dbReference>
<dbReference type="InterPro" id="IPR005467">
    <property type="entry name" value="His_kinase_dom"/>
</dbReference>
<sequence length="597" mass="68215">MNSGFKRAGTRIWLLFADASMKKKLIVVFLFLITLPLTLTSFISYQNYSRSMQENTETYVLGTTSELLDKLDNYIMDIKRISALPLFMEEMQAKLTQPGRSFDKLRTVELSILSINNIKQDTTSVYIIDNYDELYYNLKTDGVRNDIRDNIPYFRQLAKEADGLPVLLPVQEVEYSSGSKDYVFSVVREIRDAASITPIGIIVFDTSVNVMAKTVNELDAITKGKSMILDQQNHIVYDSDRSYITQNNERWPFLNRLQGKQGSFEVDWEGEPYICTYMTSDKTEWKMVSLIPMKEVTAKAKLNRNVTILATLAITGFALLVSIVISHFLTKPLSKMSKIMKQVQAGNLNVRLHVRYADEVGLLGKHFNQMVGRIEELIGEVTDSRLLKKEAEMRALQSQINPHFIYNTLETIRMMAELNDDEQVAAMTYNLGQMLRYSLTRGNETGTVQSELEHLEHYLYLQNMRFNDKFALKMDVPPELLRTPMLKLVLQPIVENSIYHGYEKYGGSGEIGVSAYQLGTDIFFILSDDGVGMSKELVDKLNDRFDKIIYEQGTGRGIGLQNVNERIKLHYGKEYGLRVESHFGKGTKVIMKIRSSS</sequence>
<feature type="domain" description="HAMP" evidence="16">
    <location>
        <begin position="327"/>
        <end position="379"/>
    </location>
</feature>
<dbReference type="InterPro" id="IPR003594">
    <property type="entry name" value="HATPase_dom"/>
</dbReference>
<proteinExistence type="predicted"/>
<keyword evidence="12" id="KW-0902">Two-component regulatory system</keyword>
<evidence type="ECO:0000256" key="7">
    <source>
        <dbReference type="ARBA" id="ARBA00022692"/>
    </source>
</evidence>
<evidence type="ECO:0000256" key="11">
    <source>
        <dbReference type="ARBA" id="ARBA00022989"/>
    </source>
</evidence>
<dbReference type="SUPFAM" id="SSF158472">
    <property type="entry name" value="HAMP domain-like"/>
    <property type="match status" value="1"/>
</dbReference>
<dbReference type="InterPro" id="IPR033479">
    <property type="entry name" value="dCache_1"/>
</dbReference>
<comment type="caution">
    <text evidence="17">The sequence shown here is derived from an EMBL/GenBank/DDBJ whole genome shotgun (WGS) entry which is preliminary data.</text>
</comment>
<evidence type="ECO:0000256" key="6">
    <source>
        <dbReference type="ARBA" id="ARBA00022679"/>
    </source>
</evidence>
<keyword evidence="9 17" id="KW-0418">Kinase</keyword>
<dbReference type="SMART" id="SM00304">
    <property type="entry name" value="HAMP"/>
    <property type="match status" value="1"/>
</dbReference>
<evidence type="ECO:0000256" key="8">
    <source>
        <dbReference type="ARBA" id="ARBA00022741"/>
    </source>
</evidence>
<dbReference type="InterPro" id="IPR036890">
    <property type="entry name" value="HATPase_C_sf"/>
</dbReference>
<keyword evidence="13 14" id="KW-0472">Membrane</keyword>
<dbReference type="Gene3D" id="3.30.565.10">
    <property type="entry name" value="Histidine kinase-like ATPase, C-terminal domain"/>
    <property type="match status" value="1"/>
</dbReference>
<dbReference type="Pfam" id="PF00672">
    <property type="entry name" value="HAMP"/>
    <property type="match status" value="1"/>
</dbReference>
<dbReference type="SUPFAM" id="SSF55874">
    <property type="entry name" value="ATPase domain of HSP90 chaperone/DNA topoisomerase II/histidine kinase"/>
    <property type="match status" value="1"/>
</dbReference>
<protein>
    <recommendedName>
        <fullName evidence="3">histidine kinase</fullName>
        <ecNumber evidence="3">2.7.13.3</ecNumber>
    </recommendedName>
</protein>
<gene>
    <name evidence="17" type="ORF">ACFFK0_07525</name>
</gene>
<evidence type="ECO:0000256" key="4">
    <source>
        <dbReference type="ARBA" id="ARBA00022475"/>
    </source>
</evidence>
<dbReference type="Pfam" id="PF02743">
    <property type="entry name" value="dCache_1"/>
    <property type="match status" value="1"/>
</dbReference>
<organism evidence="17 18">
    <name type="scientific">Paenibacillus chartarius</name>
    <dbReference type="NCBI Taxonomy" id="747481"/>
    <lineage>
        <taxon>Bacteria</taxon>
        <taxon>Bacillati</taxon>
        <taxon>Bacillota</taxon>
        <taxon>Bacilli</taxon>
        <taxon>Bacillales</taxon>
        <taxon>Paenibacillaceae</taxon>
        <taxon>Paenibacillus</taxon>
    </lineage>
</organism>
<accession>A0ABV6DI55</accession>
<dbReference type="InterPro" id="IPR010559">
    <property type="entry name" value="Sig_transdc_His_kin_internal"/>
</dbReference>
<keyword evidence="10" id="KW-0067">ATP-binding</keyword>
<evidence type="ECO:0000256" key="3">
    <source>
        <dbReference type="ARBA" id="ARBA00012438"/>
    </source>
</evidence>
<dbReference type="CDD" id="cd12912">
    <property type="entry name" value="PDC2_MCP_like"/>
    <property type="match status" value="1"/>
</dbReference>
<dbReference type="PANTHER" id="PTHR34220:SF7">
    <property type="entry name" value="SENSOR HISTIDINE KINASE YPDA"/>
    <property type="match status" value="1"/>
</dbReference>
<dbReference type="RefSeq" id="WP_377469451.1">
    <property type="nucleotide sequence ID" value="NZ_JBHLWN010000027.1"/>
</dbReference>
<dbReference type="SMART" id="SM00387">
    <property type="entry name" value="HATPase_c"/>
    <property type="match status" value="1"/>
</dbReference>
<dbReference type="Pfam" id="PF06580">
    <property type="entry name" value="His_kinase"/>
    <property type="match status" value="1"/>
</dbReference>
<dbReference type="InterPro" id="IPR004358">
    <property type="entry name" value="Sig_transdc_His_kin-like_C"/>
</dbReference>
<evidence type="ECO:0000256" key="14">
    <source>
        <dbReference type="SAM" id="Phobius"/>
    </source>
</evidence>
<evidence type="ECO:0000259" key="15">
    <source>
        <dbReference type="PROSITE" id="PS50109"/>
    </source>
</evidence>
<keyword evidence="4" id="KW-1003">Cell membrane</keyword>
<dbReference type="EMBL" id="JBHLWN010000027">
    <property type="protein sequence ID" value="MFC0212310.1"/>
    <property type="molecule type" value="Genomic_DNA"/>
</dbReference>
<evidence type="ECO:0000259" key="16">
    <source>
        <dbReference type="PROSITE" id="PS50885"/>
    </source>
</evidence>
<evidence type="ECO:0000256" key="1">
    <source>
        <dbReference type="ARBA" id="ARBA00000085"/>
    </source>
</evidence>
<evidence type="ECO:0000313" key="18">
    <source>
        <dbReference type="Proteomes" id="UP001589776"/>
    </source>
</evidence>
<keyword evidence="18" id="KW-1185">Reference proteome</keyword>
<keyword evidence="6 17" id="KW-0808">Transferase</keyword>
<dbReference type="Pfam" id="PF02518">
    <property type="entry name" value="HATPase_c"/>
    <property type="match status" value="1"/>
</dbReference>
<dbReference type="EC" id="2.7.13.3" evidence="3"/>
<evidence type="ECO:0000313" key="17">
    <source>
        <dbReference type="EMBL" id="MFC0212310.1"/>
    </source>
</evidence>
<name>A0ABV6DI55_9BACL</name>
<reference evidence="17 18" key="1">
    <citation type="submission" date="2024-09" db="EMBL/GenBank/DDBJ databases">
        <authorList>
            <person name="Sun Q."/>
            <person name="Mori K."/>
        </authorList>
    </citation>
    <scope>NUCLEOTIDE SEQUENCE [LARGE SCALE GENOMIC DNA]</scope>
    <source>
        <strain evidence="17 18">CCM 7759</strain>
    </source>
</reference>
<keyword evidence="11 14" id="KW-1133">Transmembrane helix</keyword>
<comment type="subcellular location">
    <subcellularLocation>
        <location evidence="2">Cell membrane</location>
        <topology evidence="2">Multi-pass membrane protein</topology>
    </subcellularLocation>
</comment>
<evidence type="ECO:0000256" key="12">
    <source>
        <dbReference type="ARBA" id="ARBA00023012"/>
    </source>
</evidence>
<dbReference type="InterPro" id="IPR003660">
    <property type="entry name" value="HAMP_dom"/>
</dbReference>
<dbReference type="PROSITE" id="PS50885">
    <property type="entry name" value="HAMP"/>
    <property type="match status" value="1"/>
</dbReference>
<evidence type="ECO:0000256" key="13">
    <source>
        <dbReference type="ARBA" id="ARBA00023136"/>
    </source>
</evidence>
<dbReference type="GO" id="GO:0004673">
    <property type="term" value="F:protein histidine kinase activity"/>
    <property type="evidence" value="ECO:0007669"/>
    <property type="project" value="UniProtKB-EC"/>
</dbReference>
<dbReference type="PROSITE" id="PS50109">
    <property type="entry name" value="HIS_KIN"/>
    <property type="match status" value="1"/>
</dbReference>
<dbReference type="PANTHER" id="PTHR34220">
    <property type="entry name" value="SENSOR HISTIDINE KINASE YPDA"/>
    <property type="match status" value="1"/>
</dbReference>
<dbReference type="Gene3D" id="6.10.340.10">
    <property type="match status" value="1"/>
</dbReference>
<keyword evidence="5" id="KW-0597">Phosphoprotein</keyword>
<comment type="catalytic activity">
    <reaction evidence="1">
        <text>ATP + protein L-histidine = ADP + protein N-phospho-L-histidine.</text>
        <dbReference type="EC" id="2.7.13.3"/>
    </reaction>
</comment>
<evidence type="ECO:0000256" key="2">
    <source>
        <dbReference type="ARBA" id="ARBA00004651"/>
    </source>
</evidence>
<evidence type="ECO:0000256" key="9">
    <source>
        <dbReference type="ARBA" id="ARBA00022777"/>
    </source>
</evidence>